<name>A0A9Q5N9B5_SANBA</name>
<dbReference type="Proteomes" id="UP000757232">
    <property type="component" value="Unassembled WGS sequence"/>
</dbReference>
<keyword evidence="2" id="KW-1185">Reference proteome</keyword>
<dbReference type="AlphaFoldDB" id="A0A9Q5N9B5"/>
<dbReference type="EMBL" id="LNZH02000177">
    <property type="protein sequence ID" value="OCB88546.1"/>
    <property type="molecule type" value="Genomic_DNA"/>
</dbReference>
<sequence length="160" mass="17681">MPSVTRLSSSDIRIKVNLRPMLLNLGQTALLVAPGRKFLPNSGAKTDPNSSHVVQVTVEPYECVEGKRLRRADTIAAFFLVQHEVSELITAVLRAHLTNSLRTPVKFVQQDGPTPYCLIADSQPWPFGKTLGLSWGGERLIPGELKWTFKFSTIGLNEPS</sequence>
<evidence type="ECO:0000313" key="2">
    <source>
        <dbReference type="Proteomes" id="UP000757232"/>
    </source>
</evidence>
<evidence type="ECO:0000313" key="1">
    <source>
        <dbReference type="EMBL" id="OCB88546.1"/>
    </source>
</evidence>
<protein>
    <submittedName>
        <fullName evidence="1">Uncharacterized protein</fullName>
    </submittedName>
</protein>
<proteinExistence type="predicted"/>
<accession>A0A9Q5N9B5</accession>
<gene>
    <name evidence="1" type="ORF">A7U60_g4361</name>
</gene>
<comment type="caution">
    <text evidence="1">The sequence shown here is derived from an EMBL/GenBank/DDBJ whole genome shotgun (WGS) entry which is preliminary data.</text>
</comment>
<reference evidence="1" key="1">
    <citation type="submission" date="2016-06" db="EMBL/GenBank/DDBJ databases">
        <title>Draft Genome sequence of the fungus Inonotus baumii.</title>
        <authorList>
            <person name="Zhu H."/>
            <person name="Lin W."/>
        </authorList>
    </citation>
    <scope>NUCLEOTIDE SEQUENCE</scope>
    <source>
        <strain evidence="1">821</strain>
    </source>
</reference>
<dbReference type="OrthoDB" id="2748218at2759"/>
<organism evidence="1 2">
    <name type="scientific">Sanghuangporus baumii</name>
    <name type="common">Phellinus baumii</name>
    <dbReference type="NCBI Taxonomy" id="108892"/>
    <lineage>
        <taxon>Eukaryota</taxon>
        <taxon>Fungi</taxon>
        <taxon>Dikarya</taxon>
        <taxon>Basidiomycota</taxon>
        <taxon>Agaricomycotina</taxon>
        <taxon>Agaricomycetes</taxon>
        <taxon>Hymenochaetales</taxon>
        <taxon>Hymenochaetaceae</taxon>
        <taxon>Sanghuangporus</taxon>
    </lineage>
</organism>